<dbReference type="Proteomes" id="UP001424459">
    <property type="component" value="Unassembled WGS sequence"/>
</dbReference>
<proteinExistence type="predicted"/>
<dbReference type="Pfam" id="PF05036">
    <property type="entry name" value="SPOR"/>
    <property type="match status" value="1"/>
</dbReference>
<evidence type="ECO:0000259" key="2">
    <source>
        <dbReference type="PROSITE" id="PS51724"/>
    </source>
</evidence>
<accession>A0ABP7TM71</accession>
<name>A0ABP7TM71_9SPHN</name>
<organism evidence="3 4">
    <name type="scientific">Sphingomonas rosea</name>
    <dbReference type="NCBI Taxonomy" id="335605"/>
    <lineage>
        <taxon>Bacteria</taxon>
        <taxon>Pseudomonadati</taxon>
        <taxon>Pseudomonadota</taxon>
        <taxon>Alphaproteobacteria</taxon>
        <taxon>Sphingomonadales</taxon>
        <taxon>Sphingomonadaceae</taxon>
        <taxon>Sphingomonas</taxon>
    </lineage>
</organism>
<evidence type="ECO:0000313" key="3">
    <source>
        <dbReference type="EMBL" id="GAA4028268.1"/>
    </source>
</evidence>
<keyword evidence="4" id="KW-1185">Reference proteome</keyword>
<dbReference type="SUPFAM" id="SSF48452">
    <property type="entry name" value="TPR-like"/>
    <property type="match status" value="1"/>
</dbReference>
<reference evidence="4" key="1">
    <citation type="journal article" date="2019" name="Int. J. Syst. Evol. Microbiol.">
        <title>The Global Catalogue of Microorganisms (GCM) 10K type strain sequencing project: providing services to taxonomists for standard genome sequencing and annotation.</title>
        <authorList>
            <consortium name="The Broad Institute Genomics Platform"/>
            <consortium name="The Broad Institute Genome Sequencing Center for Infectious Disease"/>
            <person name="Wu L."/>
            <person name="Ma J."/>
        </authorList>
    </citation>
    <scope>NUCLEOTIDE SEQUENCE [LARGE SCALE GENOMIC DNA]</scope>
    <source>
        <strain evidence="4">JCM 17564</strain>
    </source>
</reference>
<dbReference type="RefSeq" id="WP_344695283.1">
    <property type="nucleotide sequence ID" value="NZ_BAABBR010000001.1"/>
</dbReference>
<dbReference type="InterPro" id="IPR007730">
    <property type="entry name" value="SPOR-like_dom"/>
</dbReference>
<dbReference type="Gene3D" id="1.25.40.10">
    <property type="entry name" value="Tetratricopeptide repeat domain"/>
    <property type="match status" value="1"/>
</dbReference>
<dbReference type="Pfam" id="PF12688">
    <property type="entry name" value="TPR_5"/>
    <property type="match status" value="1"/>
</dbReference>
<comment type="caution">
    <text evidence="3">The sequence shown here is derived from an EMBL/GenBank/DDBJ whole genome shotgun (WGS) entry which is preliminary data.</text>
</comment>
<keyword evidence="1" id="KW-0732">Signal</keyword>
<evidence type="ECO:0000256" key="1">
    <source>
        <dbReference type="SAM" id="SignalP"/>
    </source>
</evidence>
<dbReference type="SUPFAM" id="SSF110997">
    <property type="entry name" value="Sporulation related repeat"/>
    <property type="match status" value="1"/>
</dbReference>
<dbReference type="InterPro" id="IPR011990">
    <property type="entry name" value="TPR-like_helical_dom_sf"/>
</dbReference>
<evidence type="ECO:0000313" key="4">
    <source>
        <dbReference type="Proteomes" id="UP001424459"/>
    </source>
</evidence>
<feature type="domain" description="SPOR" evidence="2">
    <location>
        <begin position="505"/>
        <end position="586"/>
    </location>
</feature>
<dbReference type="EMBL" id="BAABBR010000001">
    <property type="protein sequence ID" value="GAA4028268.1"/>
    <property type="molecule type" value="Genomic_DNA"/>
</dbReference>
<dbReference type="PROSITE" id="PS51724">
    <property type="entry name" value="SPOR"/>
    <property type="match status" value="1"/>
</dbReference>
<feature type="signal peptide" evidence="1">
    <location>
        <begin position="1"/>
        <end position="23"/>
    </location>
</feature>
<dbReference type="InterPro" id="IPR041656">
    <property type="entry name" value="TPR_5"/>
</dbReference>
<dbReference type="Gene3D" id="3.30.70.1070">
    <property type="entry name" value="Sporulation related repeat"/>
    <property type="match status" value="1"/>
</dbReference>
<dbReference type="InterPro" id="IPR036680">
    <property type="entry name" value="SPOR-like_sf"/>
</dbReference>
<feature type="chain" id="PRO_5045707259" description="SPOR domain-containing protein" evidence="1">
    <location>
        <begin position="24"/>
        <end position="597"/>
    </location>
</feature>
<sequence length="597" mass="61799">MGMIRKTCLLLASALLLQGAAHAQYIGGRPPAPPPMPVAGANETPEAALARNVRLLAINPKDYNALLGAGRAALRLGDAEAAIGFFGRAEEIGSNQWAPKAGQGSAMAQMGEGTTALGLFEQAQRLGATQFSIALDRGLAFDVVGRQAEAQSDYRAVLSGPDADEARRRLALSLAISGRKTEALTLLDPLIARRDPAARRARAFVQALTGDLVGARQAIAAMMPGRSAGFEPFLQRLATLGPGQKAAAVQLGILPPEGAAMASVEPAPVIAAPTPVRSAPPRARTGSKVAVTYVPTPAPAPATAPDPVPTTRLADLETTLVSLPATNAAPPPPAPKPIVETRRPAKAPVKVAEAKVADTACTPLRGRKGSTAKCDPKPAAPVKLASIDTACLKLKGTARTRCEAKPMGLVAAENDAKACAKLKGSAKTKCETKLAAADKADDDEAKACAKLKGSAKTKCETKLATAAKAEDDDAKACAKLKGSARTKCQSKLAAKDEEEAKPAKSSGGSRIYVQLAGGSNTDQMVKEFAKIRAKKASLFKGRAPVVAAMKGWSRLLIGPFKSDDEAQEFVNDLHAAKLQGFAWTAPGGIKLEKLASK</sequence>
<gene>
    <name evidence="3" type="ORF">GCM10022281_03850</name>
</gene>
<protein>
    <recommendedName>
        <fullName evidence="2">SPOR domain-containing protein</fullName>
    </recommendedName>
</protein>